<dbReference type="SMART" id="SM00382">
    <property type="entry name" value="AAA"/>
    <property type="match status" value="1"/>
</dbReference>
<feature type="transmembrane region" description="Helical" evidence="10">
    <location>
        <begin position="297"/>
        <end position="315"/>
    </location>
</feature>
<dbReference type="GO" id="GO:0005886">
    <property type="term" value="C:plasma membrane"/>
    <property type="evidence" value="ECO:0007669"/>
    <property type="project" value="UniProtKB-SubCell"/>
</dbReference>
<feature type="transmembrane region" description="Helical" evidence="10">
    <location>
        <begin position="49"/>
        <end position="69"/>
    </location>
</feature>
<dbReference type="STRING" id="1094508.Tsac_0382"/>
<evidence type="ECO:0000256" key="8">
    <source>
        <dbReference type="ARBA" id="ARBA00023136"/>
    </source>
</evidence>
<evidence type="ECO:0000313" key="14">
    <source>
        <dbReference type="Proteomes" id="UP000006178"/>
    </source>
</evidence>
<dbReference type="PROSITE" id="PS00211">
    <property type="entry name" value="ABC_TRANSPORTER_1"/>
    <property type="match status" value="1"/>
</dbReference>
<evidence type="ECO:0000313" key="13">
    <source>
        <dbReference type="EMBL" id="AFK85412.1"/>
    </source>
</evidence>
<dbReference type="eggNOG" id="COG1132">
    <property type="taxonomic scope" value="Bacteria"/>
</dbReference>
<dbReference type="GO" id="GO:0005524">
    <property type="term" value="F:ATP binding"/>
    <property type="evidence" value="ECO:0007669"/>
    <property type="project" value="UniProtKB-KW"/>
</dbReference>
<dbReference type="InterPro" id="IPR027417">
    <property type="entry name" value="P-loop_NTPase"/>
</dbReference>
<evidence type="ECO:0000256" key="5">
    <source>
        <dbReference type="ARBA" id="ARBA00022741"/>
    </source>
</evidence>
<keyword evidence="4 10" id="KW-0812">Transmembrane</keyword>
<feature type="region of interest" description="Disordered" evidence="9">
    <location>
        <begin position="1"/>
        <end position="25"/>
    </location>
</feature>
<evidence type="ECO:0000256" key="10">
    <source>
        <dbReference type="SAM" id="Phobius"/>
    </source>
</evidence>
<dbReference type="InterPro" id="IPR003439">
    <property type="entry name" value="ABC_transporter-like_ATP-bd"/>
</dbReference>
<name>I3VSB7_THESW</name>
<dbReference type="PANTHER" id="PTHR43394">
    <property type="entry name" value="ATP-DEPENDENT PERMEASE MDL1, MITOCHONDRIAL"/>
    <property type="match status" value="1"/>
</dbReference>
<dbReference type="RefSeq" id="WP_014757333.1">
    <property type="nucleotide sequence ID" value="NC_017992.1"/>
</dbReference>
<dbReference type="Pfam" id="PF00664">
    <property type="entry name" value="ABC_membrane"/>
    <property type="match status" value="1"/>
</dbReference>
<feature type="transmembrane region" description="Helical" evidence="10">
    <location>
        <begin position="205"/>
        <end position="224"/>
    </location>
</feature>
<keyword evidence="5" id="KW-0547">Nucleotide-binding</keyword>
<keyword evidence="3" id="KW-1003">Cell membrane</keyword>
<dbReference type="Proteomes" id="UP000006178">
    <property type="component" value="Chromosome"/>
</dbReference>
<gene>
    <name evidence="13" type="ordered locus">Tsac_0382</name>
</gene>
<dbReference type="Pfam" id="PF00005">
    <property type="entry name" value="ABC_tran"/>
    <property type="match status" value="1"/>
</dbReference>
<keyword evidence="8 10" id="KW-0472">Membrane</keyword>
<evidence type="ECO:0000256" key="9">
    <source>
        <dbReference type="SAM" id="MobiDB-lite"/>
    </source>
</evidence>
<evidence type="ECO:0000256" key="4">
    <source>
        <dbReference type="ARBA" id="ARBA00022692"/>
    </source>
</evidence>
<dbReference type="SUPFAM" id="SSF52540">
    <property type="entry name" value="P-loop containing nucleoside triphosphate hydrolases"/>
    <property type="match status" value="1"/>
</dbReference>
<dbReference type="PROSITE" id="PS50893">
    <property type="entry name" value="ABC_TRANSPORTER_2"/>
    <property type="match status" value="1"/>
</dbReference>
<evidence type="ECO:0000256" key="3">
    <source>
        <dbReference type="ARBA" id="ARBA00022475"/>
    </source>
</evidence>
<sequence>MDGRNANTPRRPVMRRHGPMGGHGPMVGGEKANDFKGTMKKLMKYLGEYKLSIFLVVLFAAGSAALSIAGPKILSKAITKLYEGVMAKIAGTGNIDFDYIGRIILLLIGLYLLSSGLGYIQGWIMTNVAMKVTYKFRRDIMEKINRMPLKYFDGTNHGEILSRITNDVDTISQTLNQSITQIITSVTSVIGALIMMLTISVEMTGVTFLMIPVSMGIIALIVRFSQKYFREQQDYLGHVNGHVEEMYGGHVVMKAFNYEERSVKKFDEYNNELYNVAWKSQFLTGLMMPIMNSVSNLGYVGVVVLGSYLVINGTIQVGDIQAFIQYVRSFTQPLAQIANISNILQQTAACAERVFEFLDEEEEVPETEHPVKLENVEGHVQFDHVHFGYRPDKIIINDFSADIKPGQKVAIVGPTGAGKTTMVKLLMRFYDVNAGRILIDGYDIREFTRSDLRSLFGMVLQDTWLYNGTIMDNIRYGKLDATDEEVIKAAKAAHVDHFVHTLPDGYNMVLNEEASNVSQGQKQLITIARAILKDPKILILDEATSSVDTRTEILIQKAMDNLMKNRTSFIIAHRLSTIRDADLILVMDHGDIVEQGTHKELLAKGGFYAKLYNSQFEDQEVAS</sequence>
<keyword evidence="14" id="KW-1185">Reference proteome</keyword>
<feature type="transmembrane region" description="Helical" evidence="10">
    <location>
        <begin position="182"/>
        <end position="199"/>
    </location>
</feature>
<dbReference type="KEGG" id="tsh:Tsac_0382"/>
<dbReference type="FunFam" id="1.20.1560.10:FF:000011">
    <property type="entry name" value="Multidrug ABC transporter ATP-binding protein"/>
    <property type="match status" value="1"/>
</dbReference>
<reference evidence="13 14" key="1">
    <citation type="journal article" date="2014" name="Appl. Environ. Microbiol.">
        <title>Profile of Secreted Hydrolases, Associated Proteins, and SlpA in Thermoanaerobacterium saccharolyticum during the Degradation of Hemicellulose.</title>
        <authorList>
            <person name="Currie D.H."/>
            <person name="Guss A.M."/>
            <person name="Herring C.D."/>
            <person name="Giannone R.J."/>
            <person name="Johnson C.M."/>
            <person name="Lankford P.K."/>
            <person name="Brown S.D."/>
            <person name="Hettich R.L."/>
            <person name="Lynd L.R."/>
        </authorList>
    </citation>
    <scope>NUCLEOTIDE SEQUENCE [LARGE SCALE GENOMIC DNA]</scope>
    <source>
        <strain evidence="14">DSM 8691 / JW/SL-YS485</strain>
    </source>
</reference>
<dbReference type="PANTHER" id="PTHR43394:SF1">
    <property type="entry name" value="ATP-BINDING CASSETTE SUB-FAMILY B MEMBER 10, MITOCHONDRIAL"/>
    <property type="match status" value="1"/>
</dbReference>
<dbReference type="BioCyc" id="TSAC1094508:GLMA-381-MONOMER"/>
<evidence type="ECO:0000256" key="2">
    <source>
        <dbReference type="ARBA" id="ARBA00022448"/>
    </source>
</evidence>
<feature type="domain" description="ABC transporter" evidence="11">
    <location>
        <begin position="380"/>
        <end position="614"/>
    </location>
</feature>
<dbReference type="Gene3D" id="3.40.50.300">
    <property type="entry name" value="P-loop containing nucleotide triphosphate hydrolases"/>
    <property type="match status" value="1"/>
</dbReference>
<dbReference type="Gene3D" id="1.20.1560.10">
    <property type="entry name" value="ABC transporter type 1, transmembrane domain"/>
    <property type="match status" value="1"/>
</dbReference>
<dbReference type="CDD" id="cd18547">
    <property type="entry name" value="ABC_6TM_Tm288_like"/>
    <property type="match status" value="1"/>
</dbReference>
<dbReference type="InterPro" id="IPR011527">
    <property type="entry name" value="ABC1_TM_dom"/>
</dbReference>
<proteinExistence type="predicted"/>
<evidence type="ECO:0000256" key="1">
    <source>
        <dbReference type="ARBA" id="ARBA00004651"/>
    </source>
</evidence>
<dbReference type="FunFam" id="3.40.50.300:FF:000287">
    <property type="entry name" value="Multidrug ABC transporter ATP-binding protein"/>
    <property type="match status" value="1"/>
</dbReference>
<keyword evidence="2" id="KW-0813">Transport</keyword>
<keyword evidence="6" id="KW-0067">ATP-binding</keyword>
<comment type="subcellular location">
    <subcellularLocation>
        <location evidence="1">Cell membrane</location>
        <topology evidence="1">Multi-pass membrane protein</topology>
    </subcellularLocation>
</comment>
<accession>I3VSB7</accession>
<dbReference type="SUPFAM" id="SSF90123">
    <property type="entry name" value="ABC transporter transmembrane region"/>
    <property type="match status" value="1"/>
</dbReference>
<evidence type="ECO:0000256" key="6">
    <source>
        <dbReference type="ARBA" id="ARBA00022840"/>
    </source>
</evidence>
<keyword evidence="7 10" id="KW-1133">Transmembrane helix</keyword>
<organism evidence="13 14">
    <name type="scientific">Thermoanaerobacterium saccharolyticum (strain DSM 8691 / JW/SL-YS485)</name>
    <dbReference type="NCBI Taxonomy" id="1094508"/>
    <lineage>
        <taxon>Bacteria</taxon>
        <taxon>Bacillati</taxon>
        <taxon>Bacillota</taxon>
        <taxon>Clostridia</taxon>
        <taxon>Thermoanaerobacterales</taxon>
        <taxon>Thermoanaerobacteraceae</taxon>
        <taxon>Thermoanaerobacterium</taxon>
    </lineage>
</organism>
<evidence type="ECO:0000256" key="7">
    <source>
        <dbReference type="ARBA" id="ARBA00022989"/>
    </source>
</evidence>
<dbReference type="InterPro" id="IPR003593">
    <property type="entry name" value="AAA+_ATPase"/>
</dbReference>
<dbReference type="InterPro" id="IPR039421">
    <property type="entry name" value="Type_1_exporter"/>
</dbReference>
<dbReference type="PATRIC" id="fig|1094508.3.peg.388"/>
<dbReference type="GO" id="GO:0016887">
    <property type="term" value="F:ATP hydrolysis activity"/>
    <property type="evidence" value="ECO:0007669"/>
    <property type="project" value="InterPro"/>
</dbReference>
<dbReference type="EMBL" id="CP003184">
    <property type="protein sequence ID" value="AFK85412.1"/>
    <property type="molecule type" value="Genomic_DNA"/>
</dbReference>
<dbReference type="GO" id="GO:0015421">
    <property type="term" value="F:ABC-type oligopeptide transporter activity"/>
    <property type="evidence" value="ECO:0007669"/>
    <property type="project" value="TreeGrafter"/>
</dbReference>
<feature type="transmembrane region" description="Helical" evidence="10">
    <location>
        <begin position="99"/>
        <end position="120"/>
    </location>
</feature>
<dbReference type="PROSITE" id="PS50929">
    <property type="entry name" value="ABC_TM1F"/>
    <property type="match status" value="1"/>
</dbReference>
<protein>
    <submittedName>
        <fullName evidence="13">ABC transporter related protein</fullName>
    </submittedName>
</protein>
<feature type="domain" description="ABC transmembrane type-1" evidence="12">
    <location>
        <begin position="54"/>
        <end position="346"/>
    </location>
</feature>
<dbReference type="CDD" id="cd03254">
    <property type="entry name" value="ABCC_Glucan_exporter_like"/>
    <property type="match status" value="1"/>
</dbReference>
<dbReference type="InterPro" id="IPR036640">
    <property type="entry name" value="ABC1_TM_sf"/>
</dbReference>
<dbReference type="InterPro" id="IPR017871">
    <property type="entry name" value="ABC_transporter-like_CS"/>
</dbReference>
<evidence type="ECO:0000259" key="12">
    <source>
        <dbReference type="PROSITE" id="PS50929"/>
    </source>
</evidence>
<dbReference type="AlphaFoldDB" id="I3VSB7"/>
<evidence type="ECO:0000259" key="11">
    <source>
        <dbReference type="PROSITE" id="PS50893"/>
    </source>
</evidence>